<reference evidence="1" key="1">
    <citation type="submission" date="2022-03" db="EMBL/GenBank/DDBJ databases">
        <authorList>
            <person name="Leyn A S."/>
        </authorList>
    </citation>
    <scope>NUCLEOTIDE SEQUENCE</scope>
    <source>
        <strain evidence="1">Streptomyces globisporus 4-3</strain>
    </source>
</reference>
<proteinExistence type="predicted"/>
<dbReference type="EMBL" id="CAKXYP010000042">
    <property type="protein sequence ID" value="CAH9420344.1"/>
    <property type="molecule type" value="Genomic_DNA"/>
</dbReference>
<keyword evidence="2" id="KW-1185">Reference proteome</keyword>
<comment type="caution">
    <text evidence="1">The sequence shown here is derived from an EMBL/GenBank/DDBJ whole genome shotgun (WGS) entry which is preliminary data.</text>
</comment>
<evidence type="ECO:0000313" key="2">
    <source>
        <dbReference type="Proteomes" id="UP001154015"/>
    </source>
</evidence>
<accession>A0ABM9H9H5</accession>
<protein>
    <submittedName>
        <fullName evidence="1">Uncharacterized protein</fullName>
    </submittedName>
</protein>
<organism evidence="1 2">
    <name type="scientific">Streptomyces globisporus</name>
    <dbReference type="NCBI Taxonomy" id="1908"/>
    <lineage>
        <taxon>Bacteria</taxon>
        <taxon>Bacillati</taxon>
        <taxon>Actinomycetota</taxon>
        <taxon>Actinomycetes</taxon>
        <taxon>Kitasatosporales</taxon>
        <taxon>Streptomycetaceae</taxon>
        <taxon>Streptomyces</taxon>
    </lineage>
</organism>
<gene>
    <name evidence="1" type="ORF">SGL43_07402</name>
</gene>
<evidence type="ECO:0000313" key="1">
    <source>
        <dbReference type="EMBL" id="CAH9420344.1"/>
    </source>
</evidence>
<dbReference type="Proteomes" id="UP001154015">
    <property type="component" value="Unassembled WGS sequence"/>
</dbReference>
<sequence>MTTFIYAHAGRLSESFEPCNPQTVRGDSHHAFFQRIQNMSPDTSAAMASLQVMSEYIGAEIPPSLLNGPLLTANLENVDRALLARPVPDFHPPAPPGTRSVLGRHLGTIG</sequence>
<name>A0ABM9H9H5_STRGL</name>